<accession>N6UIZ6</accession>
<dbReference type="OrthoDB" id="5832575at2759"/>
<gene>
    <name evidence="1" type="ORF">YQE_02963</name>
</gene>
<dbReference type="AlphaFoldDB" id="N6UIZ6"/>
<dbReference type="PANTHER" id="PTHR18863">
    <property type="entry name" value="TSEC-2-RELATED"/>
    <property type="match status" value="1"/>
</dbReference>
<protein>
    <submittedName>
        <fullName evidence="1">Uncharacterized protein</fullName>
    </submittedName>
</protein>
<dbReference type="InterPro" id="IPR039139">
    <property type="entry name" value="CCDC170-like"/>
</dbReference>
<proteinExistence type="predicted"/>
<feature type="non-terminal residue" evidence="1">
    <location>
        <position position="1"/>
    </location>
</feature>
<dbReference type="HOGENOM" id="CLU_900974_0_0_1"/>
<evidence type="ECO:0000313" key="1">
    <source>
        <dbReference type="EMBL" id="ENN80621.1"/>
    </source>
</evidence>
<reference evidence="1" key="1">
    <citation type="journal article" date="2013" name="Genome Biol.">
        <title>Draft genome of the mountain pine beetle, Dendroctonus ponderosae Hopkins, a major forest pest.</title>
        <authorList>
            <person name="Keeling C.I."/>
            <person name="Yuen M.M."/>
            <person name="Liao N.Y."/>
            <person name="Docking T.R."/>
            <person name="Chan S.K."/>
            <person name="Taylor G.A."/>
            <person name="Palmquist D.L."/>
            <person name="Jackman S.D."/>
            <person name="Nguyen A."/>
            <person name="Li M."/>
            <person name="Henderson H."/>
            <person name="Janes J.K."/>
            <person name="Zhao Y."/>
            <person name="Pandoh P."/>
            <person name="Moore R."/>
            <person name="Sperling F.A."/>
            <person name="Huber D.P."/>
            <person name="Birol I."/>
            <person name="Jones S.J."/>
            <person name="Bohlmann J."/>
        </authorList>
    </citation>
    <scope>NUCLEOTIDE SEQUENCE</scope>
</reference>
<dbReference type="PANTHER" id="PTHR18863:SF6">
    <property type="entry name" value="COILED-COIL DOMAIN-CONTAINING PROTEIN 170"/>
    <property type="match status" value="1"/>
</dbReference>
<dbReference type="EMBL" id="KB740457">
    <property type="protein sequence ID" value="ENN80621.1"/>
    <property type="molecule type" value="Genomic_DNA"/>
</dbReference>
<organism evidence="1">
    <name type="scientific">Dendroctonus ponderosae</name>
    <name type="common">Mountain pine beetle</name>
    <dbReference type="NCBI Taxonomy" id="77166"/>
    <lineage>
        <taxon>Eukaryota</taxon>
        <taxon>Metazoa</taxon>
        <taxon>Ecdysozoa</taxon>
        <taxon>Arthropoda</taxon>
        <taxon>Hexapoda</taxon>
        <taxon>Insecta</taxon>
        <taxon>Pterygota</taxon>
        <taxon>Neoptera</taxon>
        <taxon>Endopterygota</taxon>
        <taxon>Coleoptera</taxon>
        <taxon>Polyphaga</taxon>
        <taxon>Cucujiformia</taxon>
        <taxon>Curculionidae</taxon>
        <taxon>Scolytinae</taxon>
        <taxon>Dendroctonus</taxon>
    </lineage>
</organism>
<sequence>MNDSLGSVEVDLRTCRENFERAVADKECIQRQSAVQTHLRFPMKARGKEGFAFKRQICTPGGLIFESPKALWNTRRFTTVRDRDLKVSRGEGINHPGNFIRIVYLVANEILEIDRLRQEKEALEMQHRVTERELNEIKEKLSISTRNLGSASGNIAQQESLICQLREEIKVRDDRVQRLQAEQKHTLESLAIQLSTPTRFVDSIEMTIKEKLHEVLSENKEKTARLNSDRTQVRWRNRDWKLDGEAKYENNAPCLKLLTARRRHSVGNAPPVVTKNALEYRKTRVRYLVILVSHFQSIESVIYLTSEDH</sequence>
<name>N6UIZ6_DENPD</name>